<evidence type="ECO:0000313" key="10">
    <source>
        <dbReference type="EMBL" id="PPA69621.1"/>
    </source>
</evidence>
<gene>
    <name evidence="10" type="ORF">C4B60_13820</name>
</gene>
<keyword evidence="3" id="KW-1003">Cell membrane</keyword>
<reference evidence="10 11" key="1">
    <citation type="submission" date="2018-02" db="EMBL/GenBank/DDBJ databases">
        <title>Jeotgalibacillus proteolyticum sp. nov. a protease producing bacterium isolated from ocean sediments of Laizhou Bay.</title>
        <authorList>
            <person name="Li Y."/>
        </authorList>
    </citation>
    <scope>NUCLEOTIDE SEQUENCE [LARGE SCALE GENOMIC DNA]</scope>
    <source>
        <strain evidence="10 11">22-7</strain>
    </source>
</reference>
<dbReference type="Gene3D" id="1.10.3720.10">
    <property type="entry name" value="MetI-like"/>
    <property type="match status" value="1"/>
</dbReference>
<feature type="transmembrane region" description="Helical" evidence="7">
    <location>
        <begin position="270"/>
        <end position="292"/>
    </location>
</feature>
<comment type="similarity">
    <text evidence="7">Belongs to the binding-protein-dependent transport system permease family.</text>
</comment>
<dbReference type="InterPro" id="IPR035906">
    <property type="entry name" value="MetI-like_sf"/>
</dbReference>
<proteinExistence type="inferred from homology"/>
<feature type="transmembrane region" description="Helical" evidence="7">
    <location>
        <begin position="12"/>
        <end position="35"/>
    </location>
</feature>
<keyword evidence="11" id="KW-1185">Reference proteome</keyword>
<feature type="transmembrane region" description="Helical" evidence="7">
    <location>
        <begin position="217"/>
        <end position="236"/>
    </location>
</feature>
<evidence type="ECO:0000256" key="1">
    <source>
        <dbReference type="ARBA" id="ARBA00004651"/>
    </source>
</evidence>
<dbReference type="PANTHER" id="PTHR30193">
    <property type="entry name" value="ABC TRANSPORTER PERMEASE PROTEIN"/>
    <property type="match status" value="1"/>
</dbReference>
<keyword evidence="5 7" id="KW-1133">Transmembrane helix</keyword>
<dbReference type="AlphaFoldDB" id="A0A2S5G9M5"/>
<evidence type="ECO:0000256" key="8">
    <source>
        <dbReference type="SAM" id="MobiDB-lite"/>
    </source>
</evidence>
<evidence type="ECO:0000256" key="3">
    <source>
        <dbReference type="ARBA" id="ARBA00022475"/>
    </source>
</evidence>
<dbReference type="GO" id="GO:0005886">
    <property type="term" value="C:plasma membrane"/>
    <property type="evidence" value="ECO:0007669"/>
    <property type="project" value="UniProtKB-SubCell"/>
</dbReference>
<dbReference type="PANTHER" id="PTHR30193:SF37">
    <property type="entry name" value="INNER MEMBRANE ABC TRANSPORTER PERMEASE PROTEIN YCJO"/>
    <property type="match status" value="1"/>
</dbReference>
<keyword evidence="4 7" id="KW-0812">Transmembrane</keyword>
<organism evidence="10 11">
    <name type="scientific">Jeotgalibacillus proteolyticus</name>
    <dbReference type="NCBI Taxonomy" id="2082395"/>
    <lineage>
        <taxon>Bacteria</taxon>
        <taxon>Bacillati</taxon>
        <taxon>Bacillota</taxon>
        <taxon>Bacilli</taxon>
        <taxon>Bacillales</taxon>
        <taxon>Caryophanaceae</taxon>
        <taxon>Jeotgalibacillus</taxon>
    </lineage>
</organism>
<evidence type="ECO:0000313" key="11">
    <source>
        <dbReference type="Proteomes" id="UP000239047"/>
    </source>
</evidence>
<dbReference type="SUPFAM" id="SSF161098">
    <property type="entry name" value="MetI-like"/>
    <property type="match status" value="1"/>
</dbReference>
<comment type="subcellular location">
    <subcellularLocation>
        <location evidence="1 7">Cell membrane</location>
        <topology evidence="1 7">Multi-pass membrane protein</topology>
    </subcellularLocation>
</comment>
<dbReference type="Pfam" id="PF00528">
    <property type="entry name" value="BPD_transp_1"/>
    <property type="match status" value="1"/>
</dbReference>
<dbReference type="CDD" id="cd06261">
    <property type="entry name" value="TM_PBP2"/>
    <property type="match status" value="1"/>
</dbReference>
<dbReference type="EMBL" id="PREZ01000005">
    <property type="protein sequence ID" value="PPA69621.1"/>
    <property type="molecule type" value="Genomic_DNA"/>
</dbReference>
<dbReference type="PROSITE" id="PS50928">
    <property type="entry name" value="ABC_TM1"/>
    <property type="match status" value="1"/>
</dbReference>
<feature type="domain" description="ABC transmembrane type-1" evidence="9">
    <location>
        <begin position="74"/>
        <end position="289"/>
    </location>
</feature>
<comment type="caution">
    <text evidence="10">The sequence shown here is derived from an EMBL/GenBank/DDBJ whole genome shotgun (WGS) entry which is preliminary data.</text>
</comment>
<sequence length="334" mass="37258">MYHSKSTKYKALLFIAPFLACFLIFWLAPVLYGIWISLNDYKLSMGNLGFVGLENYKTIFDTGSVYHTQFMNALKNTFVFMAISVPPLVLISLGLALLIDNLPSKLKVFFRTIFFLSYAISVTAVSAIFLWLFNANGGFVNNLLMTMNITNSPVNWLTEQPYAWFVVLISTVWWTIGFNMLLFVNALDEVDGALYEAADLDGANSFKKFLYVTLPEIRNVAFFVIITTVIASFNLYGQTMLITNGGPARSTTSLIMNINHTVFSGNQLGIGSAMAIVMGVIMTVVTGLQYWANLKINSDGPKRKRKGRSKKSEDPALVNAPLPYQVDGKETMKK</sequence>
<feature type="region of interest" description="Disordered" evidence="8">
    <location>
        <begin position="299"/>
        <end position="318"/>
    </location>
</feature>
<dbReference type="OrthoDB" id="9785347at2"/>
<accession>A0A2S5G9M5</accession>
<name>A0A2S5G9M5_9BACL</name>
<dbReference type="RefSeq" id="WP_104058614.1">
    <property type="nucleotide sequence ID" value="NZ_PREZ01000005.1"/>
</dbReference>
<keyword evidence="2 7" id="KW-0813">Transport</keyword>
<evidence type="ECO:0000256" key="5">
    <source>
        <dbReference type="ARBA" id="ARBA00022989"/>
    </source>
</evidence>
<keyword evidence="6 7" id="KW-0472">Membrane</keyword>
<protein>
    <submittedName>
        <fullName evidence="10">Sugar ABC transporter permease</fullName>
    </submittedName>
</protein>
<evidence type="ECO:0000256" key="2">
    <source>
        <dbReference type="ARBA" id="ARBA00022448"/>
    </source>
</evidence>
<feature type="transmembrane region" description="Helical" evidence="7">
    <location>
        <begin position="162"/>
        <end position="184"/>
    </location>
</feature>
<evidence type="ECO:0000256" key="4">
    <source>
        <dbReference type="ARBA" id="ARBA00022692"/>
    </source>
</evidence>
<feature type="transmembrane region" description="Helical" evidence="7">
    <location>
        <begin position="108"/>
        <end position="133"/>
    </location>
</feature>
<dbReference type="InterPro" id="IPR051393">
    <property type="entry name" value="ABC_transporter_permease"/>
</dbReference>
<dbReference type="InterPro" id="IPR000515">
    <property type="entry name" value="MetI-like"/>
</dbReference>
<evidence type="ECO:0000259" key="9">
    <source>
        <dbReference type="PROSITE" id="PS50928"/>
    </source>
</evidence>
<dbReference type="GO" id="GO:0055085">
    <property type="term" value="P:transmembrane transport"/>
    <property type="evidence" value="ECO:0007669"/>
    <property type="project" value="InterPro"/>
</dbReference>
<evidence type="ECO:0000256" key="7">
    <source>
        <dbReference type="RuleBase" id="RU363032"/>
    </source>
</evidence>
<evidence type="ECO:0000256" key="6">
    <source>
        <dbReference type="ARBA" id="ARBA00023136"/>
    </source>
</evidence>
<dbReference type="Proteomes" id="UP000239047">
    <property type="component" value="Unassembled WGS sequence"/>
</dbReference>
<feature type="transmembrane region" description="Helical" evidence="7">
    <location>
        <begin position="78"/>
        <end position="99"/>
    </location>
</feature>